<organism evidence="2 3">
    <name type="scientific">Heracleum sosnowskyi</name>
    <dbReference type="NCBI Taxonomy" id="360622"/>
    <lineage>
        <taxon>Eukaryota</taxon>
        <taxon>Viridiplantae</taxon>
        <taxon>Streptophyta</taxon>
        <taxon>Embryophyta</taxon>
        <taxon>Tracheophyta</taxon>
        <taxon>Spermatophyta</taxon>
        <taxon>Magnoliopsida</taxon>
        <taxon>eudicotyledons</taxon>
        <taxon>Gunneridae</taxon>
        <taxon>Pentapetalae</taxon>
        <taxon>asterids</taxon>
        <taxon>campanulids</taxon>
        <taxon>Apiales</taxon>
        <taxon>Apiaceae</taxon>
        <taxon>Apioideae</taxon>
        <taxon>apioid superclade</taxon>
        <taxon>Tordylieae</taxon>
        <taxon>Tordyliinae</taxon>
        <taxon>Heracleum</taxon>
    </lineage>
</organism>
<dbReference type="PANTHER" id="PTHR31639:SF256">
    <property type="entry name" value="OS07G0242900 PROTEIN"/>
    <property type="match status" value="1"/>
</dbReference>
<evidence type="ECO:0000313" key="2">
    <source>
        <dbReference type="EMBL" id="KAK1370313.1"/>
    </source>
</evidence>
<keyword evidence="3" id="KW-1185">Reference proteome</keyword>
<reference evidence="2" key="2">
    <citation type="submission" date="2023-05" db="EMBL/GenBank/DDBJ databases">
        <authorList>
            <person name="Schelkunov M.I."/>
        </authorList>
    </citation>
    <scope>NUCLEOTIDE SEQUENCE</scope>
    <source>
        <strain evidence="2">Hsosn_3</strain>
        <tissue evidence="2">Leaf</tissue>
    </source>
</reference>
<dbReference type="InterPro" id="IPR001810">
    <property type="entry name" value="F-box_dom"/>
</dbReference>
<dbReference type="Pfam" id="PF24758">
    <property type="entry name" value="LRR_At5g56370"/>
    <property type="match status" value="1"/>
</dbReference>
<sequence>MASNAKTRRLDCGAAVDRIINLPRNLKHLILDRLPIDDVVSTSFLFKAWRDIWIMHPNLVFDNQFFSQLVSKKFPMEDKHVQLSEVSKTISNILLLHSGPILIFDLTVPPYLPLHQCMDIWIRNISNNGVRILKLFNRAPIAYKIPSYLFSCSELTHLWLAKCILNPPLKFGGFCNLINVKLVMVRITDDMSFGTQLKHLSLTNCSGVEHLGSHFKNCNNMTELIIIQSEEIDWRLLECTPKMQLNTLGLVLGRVTNVTKRVINLDMLFSNMPRIKTLYLDGFFLESFKRDAARVKRPITTLEKLNLECVQLENLVCIHNALCLIRSFPNLRHLRLRLLLFVLTDSESSEEFGFLMMSIIRATEVNSSDDMDSLDPSVLSMTPRQVKTVEILETIGSVTELQFVKLLLASLPSLKWIKLKMAIHDPGKELAILR</sequence>
<reference evidence="2" key="1">
    <citation type="submission" date="2023-02" db="EMBL/GenBank/DDBJ databases">
        <title>Genome of toxic invasive species Heracleum sosnowskyi carries increased number of genes despite the absence of recent whole-genome duplications.</title>
        <authorList>
            <person name="Schelkunov M."/>
            <person name="Shtratnikova V."/>
            <person name="Makarenko M."/>
            <person name="Klepikova A."/>
            <person name="Omelchenko D."/>
            <person name="Novikova G."/>
            <person name="Obukhova E."/>
            <person name="Bogdanov V."/>
            <person name="Penin A."/>
            <person name="Logacheva M."/>
        </authorList>
    </citation>
    <scope>NUCLEOTIDE SEQUENCE</scope>
    <source>
        <strain evidence="2">Hsosn_3</strain>
        <tissue evidence="2">Leaf</tissue>
    </source>
</reference>
<accession>A0AAD8HP55</accession>
<evidence type="ECO:0000313" key="3">
    <source>
        <dbReference type="Proteomes" id="UP001237642"/>
    </source>
</evidence>
<evidence type="ECO:0000259" key="1">
    <source>
        <dbReference type="PROSITE" id="PS50181"/>
    </source>
</evidence>
<dbReference type="InterPro" id="IPR036047">
    <property type="entry name" value="F-box-like_dom_sf"/>
</dbReference>
<protein>
    <submittedName>
        <fullName evidence="2">F-box domain-containing protein</fullName>
    </submittedName>
</protein>
<dbReference type="EMBL" id="JAUIZM010000008">
    <property type="protein sequence ID" value="KAK1370313.1"/>
    <property type="molecule type" value="Genomic_DNA"/>
</dbReference>
<dbReference type="SUPFAM" id="SSF81383">
    <property type="entry name" value="F-box domain"/>
    <property type="match status" value="1"/>
</dbReference>
<dbReference type="PROSITE" id="PS50181">
    <property type="entry name" value="FBOX"/>
    <property type="match status" value="1"/>
</dbReference>
<dbReference type="AlphaFoldDB" id="A0AAD8HP55"/>
<dbReference type="Gene3D" id="3.80.10.10">
    <property type="entry name" value="Ribonuclease Inhibitor"/>
    <property type="match status" value="1"/>
</dbReference>
<dbReference type="SUPFAM" id="SSF52047">
    <property type="entry name" value="RNI-like"/>
    <property type="match status" value="1"/>
</dbReference>
<proteinExistence type="predicted"/>
<dbReference type="InterPro" id="IPR032675">
    <property type="entry name" value="LRR_dom_sf"/>
</dbReference>
<gene>
    <name evidence="2" type="ORF">POM88_036405</name>
</gene>
<dbReference type="InterPro" id="IPR055411">
    <property type="entry name" value="LRR_FXL15/At3g58940/PEG3-like"/>
</dbReference>
<dbReference type="Proteomes" id="UP001237642">
    <property type="component" value="Unassembled WGS sequence"/>
</dbReference>
<feature type="domain" description="F-box" evidence="1">
    <location>
        <begin position="16"/>
        <end position="69"/>
    </location>
</feature>
<dbReference type="PANTHER" id="PTHR31639">
    <property type="entry name" value="F-BOX PROTEIN-LIKE"/>
    <property type="match status" value="1"/>
</dbReference>
<dbReference type="Pfam" id="PF00646">
    <property type="entry name" value="F-box"/>
    <property type="match status" value="1"/>
</dbReference>
<name>A0AAD8HP55_9APIA</name>
<comment type="caution">
    <text evidence="2">The sequence shown here is derived from an EMBL/GenBank/DDBJ whole genome shotgun (WGS) entry which is preliminary data.</text>
</comment>